<reference evidence="4" key="1">
    <citation type="submission" date="2016-06" db="EMBL/GenBank/DDBJ databases">
        <authorList>
            <person name="Varghese N."/>
            <person name="Submissions Spin"/>
        </authorList>
    </citation>
    <scope>NUCLEOTIDE SEQUENCE [LARGE SCALE GENOMIC DNA]</scope>
    <source>
        <strain evidence="4">DSM 44815</strain>
    </source>
</reference>
<keyword evidence="2" id="KW-0812">Transmembrane</keyword>
<evidence type="ECO:0000313" key="3">
    <source>
        <dbReference type="EMBL" id="SBT48966.1"/>
    </source>
</evidence>
<dbReference type="OrthoDB" id="3372944at2"/>
<keyword evidence="4" id="KW-1185">Reference proteome</keyword>
<dbReference type="RefSeq" id="WP_091666978.1">
    <property type="nucleotide sequence ID" value="NZ_LT594323.1"/>
</dbReference>
<keyword evidence="2" id="KW-0472">Membrane</keyword>
<sequence length="186" mass="19851">MTAVRRALEFLFTRVLRSRLGVALVIAVLVFGVLGAARLISGPVDPTAGLSNRPREPISTVDPEAGDDGLLASPTAAASPKTRPGEPTPEQLAARFTTAWLSGPGSSGADWLARLEPMSTPALTEKLTGADPERVPAQRVTGQVTLRPRTESFVQALIPLDNGQLRLDLVAPDGRWLVDAVDWERQ</sequence>
<feature type="transmembrane region" description="Helical" evidence="2">
    <location>
        <begin position="20"/>
        <end position="40"/>
    </location>
</feature>
<name>A0A1A8ZYK3_9ACTN</name>
<organism evidence="3 4">
    <name type="scientific">Micromonospora auratinigra</name>
    <dbReference type="NCBI Taxonomy" id="261654"/>
    <lineage>
        <taxon>Bacteria</taxon>
        <taxon>Bacillati</taxon>
        <taxon>Actinomycetota</taxon>
        <taxon>Actinomycetes</taxon>
        <taxon>Micromonosporales</taxon>
        <taxon>Micromonosporaceae</taxon>
        <taxon>Micromonospora</taxon>
    </lineage>
</organism>
<dbReference type="Proteomes" id="UP000199385">
    <property type="component" value="Chromosome I"/>
</dbReference>
<dbReference type="EMBL" id="LT594323">
    <property type="protein sequence ID" value="SBT48966.1"/>
    <property type="molecule type" value="Genomic_DNA"/>
</dbReference>
<evidence type="ECO:0000313" key="4">
    <source>
        <dbReference type="Proteomes" id="UP000199385"/>
    </source>
</evidence>
<dbReference type="AlphaFoldDB" id="A0A1A8ZYK3"/>
<proteinExistence type="predicted"/>
<evidence type="ECO:0000256" key="2">
    <source>
        <dbReference type="SAM" id="Phobius"/>
    </source>
</evidence>
<accession>A0A1A8ZYK3</accession>
<dbReference type="STRING" id="261654.GA0070611_4246"/>
<dbReference type="PATRIC" id="fig|261654.4.peg.4314"/>
<protein>
    <submittedName>
        <fullName evidence="3">Uncharacterized protein</fullName>
    </submittedName>
</protein>
<feature type="region of interest" description="Disordered" evidence="1">
    <location>
        <begin position="44"/>
        <end position="89"/>
    </location>
</feature>
<evidence type="ECO:0000256" key="1">
    <source>
        <dbReference type="SAM" id="MobiDB-lite"/>
    </source>
</evidence>
<keyword evidence="2" id="KW-1133">Transmembrane helix</keyword>
<gene>
    <name evidence="3" type="ORF">GA0070611_4246</name>
</gene>